<accession>A0A8D8NCE2</accession>
<proteinExistence type="predicted"/>
<evidence type="ECO:0000313" key="1">
    <source>
        <dbReference type="EMBL" id="CAG6560167.1"/>
    </source>
</evidence>
<dbReference type="AlphaFoldDB" id="A0A8D8NCE2"/>
<dbReference type="EMBL" id="HBUE01263188">
    <property type="protein sequence ID" value="CAG6560167.1"/>
    <property type="molecule type" value="Transcribed_RNA"/>
</dbReference>
<sequence length="190" mass="20972">MTRRQKTKTNRNCCFPPPRTVKFAKIIPTLIRVLIAPAGGGGGMMTSDMQAGGFRFCELRLCHKPANVTFSSPTSHKNINFHINNNISQLSHKTTPTNAHSHGQNTHLQPAAIRGLLLISGKLLHQKRKQTLVPCPGESAKILSSLIHSSILGKRITFLVQRLGRNFPCTRQHGAKLFLRPPATKTQTIT</sequence>
<reference evidence="1" key="1">
    <citation type="submission" date="2021-05" db="EMBL/GenBank/DDBJ databases">
        <authorList>
            <person name="Alioto T."/>
            <person name="Alioto T."/>
            <person name="Gomez Garrido J."/>
        </authorList>
    </citation>
    <scope>NUCLEOTIDE SEQUENCE</scope>
</reference>
<organism evidence="1">
    <name type="scientific">Culex pipiens</name>
    <name type="common">House mosquito</name>
    <dbReference type="NCBI Taxonomy" id="7175"/>
    <lineage>
        <taxon>Eukaryota</taxon>
        <taxon>Metazoa</taxon>
        <taxon>Ecdysozoa</taxon>
        <taxon>Arthropoda</taxon>
        <taxon>Hexapoda</taxon>
        <taxon>Insecta</taxon>
        <taxon>Pterygota</taxon>
        <taxon>Neoptera</taxon>
        <taxon>Endopterygota</taxon>
        <taxon>Diptera</taxon>
        <taxon>Nematocera</taxon>
        <taxon>Culicoidea</taxon>
        <taxon>Culicidae</taxon>
        <taxon>Culicinae</taxon>
        <taxon>Culicini</taxon>
        <taxon>Culex</taxon>
        <taxon>Culex</taxon>
    </lineage>
</organism>
<name>A0A8D8NCE2_CULPI</name>
<dbReference type="EMBL" id="HBUE01158062">
    <property type="protein sequence ID" value="CAG6508811.1"/>
    <property type="molecule type" value="Transcribed_RNA"/>
</dbReference>
<dbReference type="EMBL" id="HBUE01263184">
    <property type="protein sequence ID" value="CAG6560166.1"/>
    <property type="molecule type" value="Transcribed_RNA"/>
</dbReference>
<dbReference type="EMBL" id="HBUE01158057">
    <property type="protein sequence ID" value="CAG6508810.1"/>
    <property type="molecule type" value="Transcribed_RNA"/>
</dbReference>
<protein>
    <submittedName>
        <fullName evidence="1">(northern house mosquito) hypothetical protein</fullName>
    </submittedName>
</protein>